<evidence type="ECO:0000259" key="15">
    <source>
        <dbReference type="Pfam" id="PF07715"/>
    </source>
</evidence>
<evidence type="ECO:0000256" key="1">
    <source>
        <dbReference type="ARBA" id="ARBA00004571"/>
    </source>
</evidence>
<reference evidence="16 17" key="1">
    <citation type="submission" date="2021-02" db="EMBL/GenBank/DDBJ databases">
        <title>De Novo genome assembly of isolated myxobacteria.</title>
        <authorList>
            <person name="Stevens D.C."/>
        </authorList>
    </citation>
    <scope>NUCLEOTIDE SEQUENCE [LARGE SCALE GENOMIC DNA]</scope>
    <source>
        <strain evidence="16 17">SCHIC003</strain>
    </source>
</reference>
<keyword evidence="7 10" id="KW-0472">Membrane</keyword>
<evidence type="ECO:0000256" key="8">
    <source>
        <dbReference type="ARBA" id="ARBA00023170"/>
    </source>
</evidence>
<dbReference type="PROSITE" id="PS52016">
    <property type="entry name" value="TONB_DEPENDENT_REC_3"/>
    <property type="match status" value="1"/>
</dbReference>
<dbReference type="CDD" id="cd01347">
    <property type="entry name" value="ligand_gated_channel"/>
    <property type="match status" value="1"/>
</dbReference>
<feature type="chain" id="PRO_5045619697" evidence="13">
    <location>
        <begin position="24"/>
        <end position="692"/>
    </location>
</feature>
<evidence type="ECO:0000256" key="3">
    <source>
        <dbReference type="ARBA" id="ARBA00022452"/>
    </source>
</evidence>
<name>A0ABX7N279_9BACT</name>
<feature type="domain" description="TonB-dependent receptor-like beta-barrel" evidence="14">
    <location>
        <begin position="335"/>
        <end position="647"/>
    </location>
</feature>
<keyword evidence="8 16" id="KW-0675">Receptor</keyword>
<evidence type="ECO:0000313" key="17">
    <source>
        <dbReference type="Proteomes" id="UP000663090"/>
    </source>
</evidence>
<dbReference type="InterPro" id="IPR037066">
    <property type="entry name" value="Plug_dom_sf"/>
</dbReference>
<feature type="signal peptide" evidence="13">
    <location>
        <begin position="1"/>
        <end position="23"/>
    </location>
</feature>
<evidence type="ECO:0000256" key="12">
    <source>
        <dbReference type="SAM" id="MobiDB-lite"/>
    </source>
</evidence>
<evidence type="ECO:0000256" key="11">
    <source>
        <dbReference type="RuleBase" id="RU003357"/>
    </source>
</evidence>
<dbReference type="EMBL" id="CP071091">
    <property type="protein sequence ID" value="QSQ12839.1"/>
    <property type="molecule type" value="Genomic_DNA"/>
</dbReference>
<dbReference type="Proteomes" id="UP000663090">
    <property type="component" value="Chromosome"/>
</dbReference>
<protein>
    <submittedName>
        <fullName evidence="16">TonB-dependent receptor</fullName>
    </submittedName>
</protein>
<keyword evidence="6 11" id="KW-0798">TonB box</keyword>
<dbReference type="InterPro" id="IPR000531">
    <property type="entry name" value="Beta-barrel_TonB"/>
</dbReference>
<keyword evidence="3 10" id="KW-1134">Transmembrane beta strand</keyword>
<evidence type="ECO:0000256" key="9">
    <source>
        <dbReference type="ARBA" id="ARBA00023237"/>
    </source>
</evidence>
<evidence type="ECO:0000256" key="7">
    <source>
        <dbReference type="ARBA" id="ARBA00023136"/>
    </source>
</evidence>
<sequence>MRRTFFTGHLVCLALSLAGEVRAQSRDAASVPAESTPSVESTPDAVLDPSPSPARTPASSSGTEGLATVVRGKAPPPPESPERRDPTGAITVIEASERAGEARDTAELLAGSVGLAVQDTGGYGQSKSLVVRGAASNGVLVFLDGIPLNGAGGMADLSQVPAALVERFEVLRGGAGTRYGSGGLGGAVNIVTRAPSSRARASGEVTYGSWNTALGHVAVTGPLLDGSALVLLHAGRSDGDFAYELDELPAVDNPVTAEARARNDARGGGVLLRYRRRLPGGSRLDVLSELALEDRAIPGTVQNPQSSGRQDLDRFSLGVRWSGALGGAGTQASARGFFRRDGLEVTGDLLAAGGPQRHTVGGVELEGRTPLGGAQVLTLTVAASGEQVTDARDSQAASWWRTSVMAMDEWTLFDGVLAVVPSLRLERVGPYWLFSPKLGAMLSLGSGLGLRANAGQSHRAPSFLELYIRQGMLLPNPGLKPERALYADAALVWSSSEEGARWSVTAGGFGALYENLIAYELYPPMAARPYNFDAARVWGVELEAEARPFSWLLASGGYTWLRTQNRLGDPRFYNQPLPYRPRHKWVGRVRAGPDWLNVRTEVLYQASQFVNRTGTRSLPSRTFWSAGASSTFLRGPDVTLSVEVKNLLDARAYDFTGFPLPGRAVYATLAVALDRDSPAVTEEPHASRPPSP</sequence>
<evidence type="ECO:0000256" key="6">
    <source>
        <dbReference type="ARBA" id="ARBA00023077"/>
    </source>
</evidence>
<organism evidence="16 17">
    <name type="scientific">Myxococcus landrumensis</name>
    <dbReference type="NCBI Taxonomy" id="2813577"/>
    <lineage>
        <taxon>Bacteria</taxon>
        <taxon>Pseudomonadati</taxon>
        <taxon>Myxococcota</taxon>
        <taxon>Myxococcia</taxon>
        <taxon>Myxococcales</taxon>
        <taxon>Cystobacterineae</taxon>
        <taxon>Myxococcaceae</taxon>
        <taxon>Myxococcus</taxon>
    </lineage>
</organism>
<comment type="similarity">
    <text evidence="10 11">Belongs to the TonB-dependent receptor family.</text>
</comment>
<keyword evidence="17" id="KW-1185">Reference proteome</keyword>
<dbReference type="Pfam" id="PF07715">
    <property type="entry name" value="Plug"/>
    <property type="match status" value="1"/>
</dbReference>
<evidence type="ECO:0000256" key="10">
    <source>
        <dbReference type="PROSITE-ProRule" id="PRU01360"/>
    </source>
</evidence>
<dbReference type="SUPFAM" id="SSF56935">
    <property type="entry name" value="Porins"/>
    <property type="match status" value="1"/>
</dbReference>
<evidence type="ECO:0000313" key="16">
    <source>
        <dbReference type="EMBL" id="QSQ12839.1"/>
    </source>
</evidence>
<dbReference type="InterPro" id="IPR039426">
    <property type="entry name" value="TonB-dep_rcpt-like"/>
</dbReference>
<keyword evidence="2 10" id="KW-0813">Transport</keyword>
<keyword evidence="4 10" id="KW-0812">Transmembrane</keyword>
<dbReference type="RefSeq" id="WP_206714551.1">
    <property type="nucleotide sequence ID" value="NZ_CP071091.1"/>
</dbReference>
<feature type="region of interest" description="Disordered" evidence="12">
    <location>
        <begin position="26"/>
        <end position="89"/>
    </location>
</feature>
<evidence type="ECO:0000259" key="14">
    <source>
        <dbReference type="Pfam" id="PF00593"/>
    </source>
</evidence>
<evidence type="ECO:0000256" key="4">
    <source>
        <dbReference type="ARBA" id="ARBA00022692"/>
    </source>
</evidence>
<dbReference type="Gene3D" id="2.170.130.10">
    <property type="entry name" value="TonB-dependent receptor, plug domain"/>
    <property type="match status" value="1"/>
</dbReference>
<accession>A0ABX7N279</accession>
<comment type="subcellular location">
    <subcellularLocation>
        <location evidence="1 10">Cell outer membrane</location>
        <topology evidence="1 10">Multi-pass membrane protein</topology>
    </subcellularLocation>
</comment>
<keyword evidence="5 13" id="KW-0732">Signal</keyword>
<dbReference type="PANTHER" id="PTHR30069">
    <property type="entry name" value="TONB-DEPENDENT OUTER MEMBRANE RECEPTOR"/>
    <property type="match status" value="1"/>
</dbReference>
<evidence type="ECO:0000256" key="2">
    <source>
        <dbReference type="ARBA" id="ARBA00022448"/>
    </source>
</evidence>
<dbReference type="Pfam" id="PF00593">
    <property type="entry name" value="TonB_dep_Rec_b-barrel"/>
    <property type="match status" value="1"/>
</dbReference>
<feature type="domain" description="TonB-dependent receptor plug" evidence="15">
    <location>
        <begin position="84"/>
        <end position="187"/>
    </location>
</feature>
<dbReference type="InterPro" id="IPR012910">
    <property type="entry name" value="Plug_dom"/>
</dbReference>
<proteinExistence type="inferred from homology"/>
<evidence type="ECO:0000256" key="13">
    <source>
        <dbReference type="SAM" id="SignalP"/>
    </source>
</evidence>
<evidence type="ECO:0000256" key="5">
    <source>
        <dbReference type="ARBA" id="ARBA00022729"/>
    </source>
</evidence>
<keyword evidence="9 10" id="KW-0998">Cell outer membrane</keyword>
<dbReference type="PANTHER" id="PTHR30069:SF29">
    <property type="entry name" value="HEMOGLOBIN AND HEMOGLOBIN-HAPTOGLOBIN-BINDING PROTEIN 1-RELATED"/>
    <property type="match status" value="1"/>
</dbReference>
<gene>
    <name evidence="16" type="ORF">JY572_31495</name>
</gene>
<dbReference type="Gene3D" id="2.40.170.20">
    <property type="entry name" value="TonB-dependent receptor, beta-barrel domain"/>
    <property type="match status" value="1"/>
</dbReference>
<dbReference type="InterPro" id="IPR036942">
    <property type="entry name" value="Beta-barrel_TonB_sf"/>
</dbReference>